<organism evidence="1 2">
    <name type="scientific">Gigaspora margarita</name>
    <dbReference type="NCBI Taxonomy" id="4874"/>
    <lineage>
        <taxon>Eukaryota</taxon>
        <taxon>Fungi</taxon>
        <taxon>Fungi incertae sedis</taxon>
        <taxon>Mucoromycota</taxon>
        <taxon>Glomeromycotina</taxon>
        <taxon>Glomeromycetes</taxon>
        <taxon>Diversisporales</taxon>
        <taxon>Gigasporaceae</taxon>
        <taxon>Gigaspora</taxon>
    </lineage>
</organism>
<sequence>SGVWMEYDPTTDQQNEELKIKKTRINFRRQAHKIEETIIKENKA</sequence>
<comment type="caution">
    <text evidence="1">The sequence shown here is derived from an EMBL/GenBank/DDBJ whole genome shotgun (WGS) entry which is preliminary data.</text>
</comment>
<feature type="non-terminal residue" evidence="1">
    <location>
        <position position="1"/>
    </location>
</feature>
<name>A0ABN7X9I5_GIGMA</name>
<protein>
    <submittedName>
        <fullName evidence="1">23754_t:CDS:1</fullName>
    </submittedName>
</protein>
<reference evidence="1 2" key="1">
    <citation type="submission" date="2021-06" db="EMBL/GenBank/DDBJ databases">
        <authorList>
            <person name="Kallberg Y."/>
            <person name="Tangrot J."/>
            <person name="Rosling A."/>
        </authorList>
    </citation>
    <scope>NUCLEOTIDE SEQUENCE [LARGE SCALE GENOMIC DNA]</scope>
    <source>
        <strain evidence="1 2">120-4 pot B 10/14</strain>
    </source>
</reference>
<feature type="non-terminal residue" evidence="1">
    <location>
        <position position="44"/>
    </location>
</feature>
<evidence type="ECO:0000313" key="1">
    <source>
        <dbReference type="EMBL" id="CAG8849646.1"/>
    </source>
</evidence>
<keyword evidence="2" id="KW-1185">Reference proteome</keyword>
<gene>
    <name evidence="1" type="ORF">GMARGA_LOCUS39810</name>
</gene>
<evidence type="ECO:0000313" key="2">
    <source>
        <dbReference type="Proteomes" id="UP000789901"/>
    </source>
</evidence>
<dbReference type="Proteomes" id="UP000789901">
    <property type="component" value="Unassembled WGS sequence"/>
</dbReference>
<dbReference type="EMBL" id="CAJVQB010097350">
    <property type="protein sequence ID" value="CAG8849646.1"/>
    <property type="molecule type" value="Genomic_DNA"/>
</dbReference>
<accession>A0ABN7X9I5</accession>
<proteinExistence type="predicted"/>